<gene>
    <name evidence="1" type="ORF">LOY88_006900</name>
</gene>
<sequence>MAGTEPGQSPAQQLSPKASPSLSAPPSTGPTPSRVQKRTRRQNSLQTTSELVAKGLAALADAPDQPAREPPAAAAVFRLAAVPPEQPYPRPAALSSSRPDLALRPPNGALVAPNPPAPAMAPFSQPASVPASPTARCPAPCCDTTRTAERNSTQQQQPKASSPFAYAYPQSPYPYLPFERQFSALDRPPSVHVKAEYANGILPQNPSLAAIPVSLPGPPSYAGTHFTTNDIGQSVLPSHIPNIFTADYSGLEPQSRHNCGCGDGCQCLGCASHPFNDTTRQYIQEMGYMMAFENEDDANQQTSQYNTHGFSPPFDAYKFHQNLYDQSAAAAAAAAAQDASSSTNTAATNNHSNNTHTNGTNNPNYRYQSTTAAASSFAHDFSLPSPVLYDQSHEAVMQPAAYYTLEYPVGIPAPSRCYNAVGTCQCDINCKCIGCLTHDGHNGISLEPTRPPEAAAATTTAKKSPTTTKNTMTTTTTTTANGIAAPPPQSILEEPPATATPATTATVTNGAVLGSRDNRTTD</sequence>
<proteinExistence type="predicted"/>
<organism evidence="1">
    <name type="scientific">Ophidiomyces ophidiicola</name>
    <dbReference type="NCBI Taxonomy" id="1387563"/>
    <lineage>
        <taxon>Eukaryota</taxon>
        <taxon>Fungi</taxon>
        <taxon>Dikarya</taxon>
        <taxon>Ascomycota</taxon>
        <taxon>Pezizomycotina</taxon>
        <taxon>Eurotiomycetes</taxon>
        <taxon>Eurotiomycetidae</taxon>
        <taxon>Onygenales</taxon>
        <taxon>Onygenaceae</taxon>
        <taxon>Ophidiomyces</taxon>
    </lineage>
</organism>
<name>A0ACB8ULZ2_9EURO</name>
<comment type="caution">
    <text evidence="1">The sequence shown here is derived from an EMBL/GenBank/DDBJ whole genome shotgun (WGS) entry which is preliminary data.</text>
</comment>
<accession>A0ACB8ULZ2</accession>
<reference evidence="1" key="1">
    <citation type="journal article" date="2022" name="bioRxiv">
        <title>Population genetic analysis of Ophidiomyces ophidiicola, the causative agent of snake fungal disease, indicates recent introductions to the USA.</title>
        <authorList>
            <person name="Ladner J.T."/>
            <person name="Palmer J.M."/>
            <person name="Ettinger C.L."/>
            <person name="Stajich J.E."/>
            <person name="Farrell T.M."/>
            <person name="Glorioso B.M."/>
            <person name="Lawson B."/>
            <person name="Price S.J."/>
            <person name="Stengle A.G."/>
            <person name="Grear D.A."/>
            <person name="Lorch J.M."/>
        </authorList>
    </citation>
    <scope>NUCLEOTIDE SEQUENCE</scope>
    <source>
        <strain evidence="1">NWHC 24266-5</strain>
    </source>
</reference>
<evidence type="ECO:0000313" key="1">
    <source>
        <dbReference type="EMBL" id="KAI2380753.1"/>
    </source>
</evidence>
<dbReference type="EMBL" id="JALBCA010000303">
    <property type="protein sequence ID" value="KAI2380753.1"/>
    <property type="molecule type" value="Genomic_DNA"/>
</dbReference>
<protein>
    <submittedName>
        <fullName evidence="1">Uncharacterized protein</fullName>
    </submittedName>
</protein>